<sequence>MKKEKKIETPDNPNGPKPSPTKRRLKTTKRTDVACKKNDISTADVPSFSPKPVKEPRRTDLCPGRRRRYNHNNLPSSNEVKDDGKSEAAVRKLENEEDETLCSIKQFESSQEEMISGDANSDNRWDNQTTAAAARALDDRGDFSRGSRDGFTPSSTSSPENLTAGTVKPAKGKMSKRTRKTAAEKKSKIPDTPSRPQQQPTSRSHDDVNRYMHLLVYLNRRQREKQVKTVYSTENLKPAKKNTQNVASSLTAFINRKLKTNEIVRTNRVIIQKILNAKTTIPRTKK</sequence>
<dbReference type="OrthoDB" id="6616674at2759"/>
<feature type="compositionally biased region" description="Basic residues" evidence="1">
    <location>
        <begin position="170"/>
        <end position="180"/>
    </location>
</feature>
<protein>
    <submittedName>
        <fullName evidence="2">Uncharacterized protein</fullName>
    </submittedName>
</protein>
<evidence type="ECO:0000313" key="3">
    <source>
        <dbReference type="Proteomes" id="UP000325440"/>
    </source>
</evidence>
<name>A0A5E4MTV6_9HEMI</name>
<reference evidence="2 3" key="1">
    <citation type="submission" date="2019-08" db="EMBL/GenBank/DDBJ databases">
        <authorList>
            <person name="Alioto T."/>
            <person name="Alioto T."/>
            <person name="Gomez Garrido J."/>
        </authorList>
    </citation>
    <scope>NUCLEOTIDE SEQUENCE [LARGE SCALE GENOMIC DNA]</scope>
</reference>
<feature type="compositionally biased region" description="Basic and acidic residues" evidence="1">
    <location>
        <begin position="29"/>
        <end position="39"/>
    </location>
</feature>
<dbReference type="EMBL" id="CABPRJ010001028">
    <property type="protein sequence ID" value="VVC34927.1"/>
    <property type="molecule type" value="Genomic_DNA"/>
</dbReference>
<feature type="compositionally biased region" description="Basic and acidic residues" evidence="1">
    <location>
        <begin position="136"/>
        <end position="148"/>
    </location>
</feature>
<dbReference type="AlphaFoldDB" id="A0A5E4MTV6"/>
<evidence type="ECO:0000313" key="2">
    <source>
        <dbReference type="EMBL" id="VVC34927.1"/>
    </source>
</evidence>
<accession>A0A5E4MTV6</accession>
<feature type="compositionally biased region" description="Polar residues" evidence="1">
    <location>
        <begin position="152"/>
        <end position="164"/>
    </location>
</feature>
<evidence type="ECO:0000256" key="1">
    <source>
        <dbReference type="SAM" id="MobiDB-lite"/>
    </source>
</evidence>
<gene>
    <name evidence="2" type="ORF">CINCED_3A021590</name>
</gene>
<organism evidence="2 3">
    <name type="scientific">Cinara cedri</name>
    <dbReference type="NCBI Taxonomy" id="506608"/>
    <lineage>
        <taxon>Eukaryota</taxon>
        <taxon>Metazoa</taxon>
        <taxon>Ecdysozoa</taxon>
        <taxon>Arthropoda</taxon>
        <taxon>Hexapoda</taxon>
        <taxon>Insecta</taxon>
        <taxon>Pterygota</taxon>
        <taxon>Neoptera</taxon>
        <taxon>Paraneoptera</taxon>
        <taxon>Hemiptera</taxon>
        <taxon>Sternorrhyncha</taxon>
        <taxon>Aphidomorpha</taxon>
        <taxon>Aphidoidea</taxon>
        <taxon>Aphididae</taxon>
        <taxon>Lachninae</taxon>
        <taxon>Cinara</taxon>
    </lineage>
</organism>
<keyword evidence="3" id="KW-1185">Reference proteome</keyword>
<proteinExistence type="predicted"/>
<feature type="region of interest" description="Disordered" evidence="1">
    <location>
        <begin position="1"/>
        <end position="209"/>
    </location>
</feature>
<feature type="compositionally biased region" description="Polar residues" evidence="1">
    <location>
        <begin position="106"/>
        <end position="130"/>
    </location>
</feature>
<feature type="compositionally biased region" description="Basic and acidic residues" evidence="1">
    <location>
        <begin position="79"/>
        <end position="94"/>
    </location>
</feature>
<dbReference type="Proteomes" id="UP000325440">
    <property type="component" value="Unassembled WGS sequence"/>
</dbReference>